<dbReference type="EMBL" id="UYWY01000026">
    <property type="protein sequence ID" value="VDM23573.1"/>
    <property type="molecule type" value="Genomic_DNA"/>
</dbReference>
<name>A0A183TV05_TOXCA</name>
<keyword evidence="2" id="KW-1185">Reference proteome</keyword>
<evidence type="ECO:0000313" key="2">
    <source>
        <dbReference type="Proteomes" id="UP000050794"/>
    </source>
</evidence>
<gene>
    <name evidence="1" type="ORF">TCNE_LOCUS75</name>
</gene>
<dbReference type="WBParaSite" id="TCNE_0000007401-mRNA-1">
    <property type="protein sequence ID" value="TCNE_0000007401-mRNA-1"/>
    <property type="gene ID" value="TCNE_0000007401"/>
</dbReference>
<dbReference type="Proteomes" id="UP000050794">
    <property type="component" value="Unassembled WGS sequence"/>
</dbReference>
<dbReference type="AlphaFoldDB" id="A0A183TV05"/>
<sequence>MQQLRGTDCRTLLTDLIRRWAHTWYWFVDIRNQDFSQLELVAQTEIFAYNLISDFLPSDVCNEITQVKHYHEKPLLPVKMVGRHGEWHHMRITTHASTARSFP</sequence>
<evidence type="ECO:0000313" key="3">
    <source>
        <dbReference type="WBParaSite" id="TCNE_0000007401-mRNA-1"/>
    </source>
</evidence>
<evidence type="ECO:0000313" key="1">
    <source>
        <dbReference type="EMBL" id="VDM23573.1"/>
    </source>
</evidence>
<organism evidence="2 3">
    <name type="scientific">Toxocara canis</name>
    <name type="common">Canine roundworm</name>
    <dbReference type="NCBI Taxonomy" id="6265"/>
    <lineage>
        <taxon>Eukaryota</taxon>
        <taxon>Metazoa</taxon>
        <taxon>Ecdysozoa</taxon>
        <taxon>Nematoda</taxon>
        <taxon>Chromadorea</taxon>
        <taxon>Rhabditida</taxon>
        <taxon>Spirurina</taxon>
        <taxon>Ascaridomorpha</taxon>
        <taxon>Ascaridoidea</taxon>
        <taxon>Toxocaridae</taxon>
        <taxon>Toxocara</taxon>
    </lineage>
</organism>
<accession>A0A183TV05</accession>
<reference evidence="1 2" key="2">
    <citation type="submission" date="2018-11" db="EMBL/GenBank/DDBJ databases">
        <authorList>
            <consortium name="Pathogen Informatics"/>
        </authorList>
    </citation>
    <scope>NUCLEOTIDE SEQUENCE [LARGE SCALE GENOMIC DNA]</scope>
</reference>
<reference evidence="3" key="1">
    <citation type="submission" date="2016-06" db="UniProtKB">
        <authorList>
            <consortium name="WormBaseParasite"/>
        </authorList>
    </citation>
    <scope>IDENTIFICATION</scope>
</reference>
<protein>
    <submittedName>
        <fullName evidence="3">Mediator of RNA polymerase II transcription subunit 13</fullName>
    </submittedName>
</protein>
<proteinExistence type="predicted"/>